<dbReference type="InterPro" id="IPR034169">
    <property type="entry name" value="NifX-like"/>
</dbReference>
<name>A0A090FPH7_MESPL</name>
<dbReference type="GO" id="GO:0009399">
    <property type="term" value="P:nitrogen fixation"/>
    <property type="evidence" value="ECO:0007669"/>
    <property type="project" value="InterPro"/>
</dbReference>
<sequence length="177" mass="19517">MIHSATEKCQMSSVRRLSLVTDEVHASMPLRQAGALRVAIATQDMKNLNAHFGSAKRFAVYDVTLEEWQLVEAVAFDDVSDESGTHRSEGDNRITPKVEALKGCHLLFCLAIGGPSAAKVISAKIHPIKVAQPQTIQEVLLRTQTMLRKAPPPWLRKVLGQAGVAEKKPCFEDEDFK</sequence>
<accession>A0A090FPH7</accession>
<feature type="domain" description="Dinitrogenase iron-molybdenum cofactor biosynthesis" evidence="3">
    <location>
        <begin position="46"/>
        <end position="142"/>
    </location>
</feature>
<evidence type="ECO:0000259" key="3">
    <source>
        <dbReference type="Pfam" id="PF02579"/>
    </source>
</evidence>
<dbReference type="InterPro" id="IPR013480">
    <property type="entry name" value="NifX"/>
</dbReference>
<dbReference type="Gene3D" id="3.30.420.130">
    <property type="entry name" value="Dinitrogenase iron-molybdenum cofactor biosynthesis domain"/>
    <property type="match status" value="1"/>
</dbReference>
<gene>
    <name evidence="4" type="primary">nifX</name>
    <name evidence="4" type="ORF">MPL3356_340038</name>
</gene>
<dbReference type="GO" id="GO:0051540">
    <property type="term" value="F:metal cluster binding"/>
    <property type="evidence" value="ECO:0007669"/>
    <property type="project" value="InterPro"/>
</dbReference>
<keyword evidence="5" id="KW-1185">Reference proteome</keyword>
<dbReference type="PANTHER" id="PTHR33937:SF1">
    <property type="entry name" value="IRON-MOLIBDENUM COFACTOR PROCESSING PROTEIN"/>
    <property type="match status" value="1"/>
</dbReference>
<dbReference type="InterPro" id="IPR051840">
    <property type="entry name" value="NifX/NifY_domain"/>
</dbReference>
<comment type="similarity">
    <text evidence="1">Belongs to the NifX/NifY family.</text>
</comment>
<dbReference type="Pfam" id="PF02579">
    <property type="entry name" value="Nitro_FeMo-Co"/>
    <property type="match status" value="1"/>
</dbReference>
<dbReference type="SUPFAM" id="SSF53146">
    <property type="entry name" value="Nitrogenase accessory factor-like"/>
    <property type="match status" value="1"/>
</dbReference>
<dbReference type="InterPro" id="IPR036105">
    <property type="entry name" value="DiNase_FeMo-co_biosyn_sf"/>
</dbReference>
<dbReference type="PANTHER" id="PTHR33937">
    <property type="entry name" value="IRON-MOLYBDENUM PROTEIN-RELATED-RELATED"/>
    <property type="match status" value="1"/>
</dbReference>
<dbReference type="InterPro" id="IPR003731">
    <property type="entry name" value="Di-Nase_FeMo-co_biosynth"/>
</dbReference>
<dbReference type="EMBL" id="CCMZ01000028">
    <property type="protein sequence ID" value="CDX20824.1"/>
    <property type="molecule type" value="Genomic_DNA"/>
</dbReference>
<dbReference type="STRING" id="69974.MPLDJ20_220063"/>
<evidence type="ECO:0000313" key="4">
    <source>
        <dbReference type="EMBL" id="CDX20824.1"/>
    </source>
</evidence>
<proteinExistence type="inferred from homology"/>
<evidence type="ECO:0000256" key="1">
    <source>
        <dbReference type="ARBA" id="ARBA00010285"/>
    </source>
</evidence>
<evidence type="ECO:0000313" key="5">
    <source>
        <dbReference type="Proteomes" id="UP000045285"/>
    </source>
</evidence>
<protein>
    <submittedName>
        <fullName evidence="4">Protein NifX</fullName>
    </submittedName>
</protein>
<organism evidence="4 5">
    <name type="scientific">Mesorhizobium plurifarium</name>
    <dbReference type="NCBI Taxonomy" id="69974"/>
    <lineage>
        <taxon>Bacteria</taxon>
        <taxon>Pseudomonadati</taxon>
        <taxon>Pseudomonadota</taxon>
        <taxon>Alphaproteobacteria</taxon>
        <taxon>Hyphomicrobiales</taxon>
        <taxon>Phyllobacteriaceae</taxon>
        <taxon>Mesorhizobium</taxon>
    </lineage>
</organism>
<dbReference type="Proteomes" id="UP000045285">
    <property type="component" value="Unassembled WGS sequence"/>
</dbReference>
<dbReference type="AlphaFoldDB" id="A0A090FPH7"/>
<dbReference type="CDD" id="cd00853">
    <property type="entry name" value="NifX"/>
    <property type="match status" value="1"/>
</dbReference>
<dbReference type="NCBIfam" id="TIGR02663">
    <property type="entry name" value="nifX"/>
    <property type="match status" value="1"/>
</dbReference>
<evidence type="ECO:0000256" key="2">
    <source>
        <dbReference type="ARBA" id="ARBA00023231"/>
    </source>
</evidence>
<keyword evidence="2" id="KW-0535">Nitrogen fixation</keyword>
<reference evidence="5" key="1">
    <citation type="submission" date="2014-08" db="EMBL/GenBank/DDBJ databases">
        <authorList>
            <person name="Moulin L."/>
        </authorList>
    </citation>
    <scope>NUCLEOTIDE SEQUENCE [LARGE SCALE GENOMIC DNA]</scope>
</reference>